<evidence type="ECO:0000313" key="8">
    <source>
        <dbReference type="EMBL" id="KAJ2007450.1"/>
    </source>
</evidence>
<accession>A0A9W8EH77</accession>
<evidence type="ECO:0000256" key="6">
    <source>
        <dbReference type="ARBA" id="ARBA00050768"/>
    </source>
</evidence>
<comment type="caution">
    <text evidence="8">The sequence shown here is derived from an EMBL/GenBank/DDBJ whole genome shotgun (WGS) entry which is preliminary data.</text>
</comment>
<dbReference type="PANTHER" id="PTHR16201">
    <property type="entry name" value="SEVEN TRANSMEMBRANE PROTEIN 1-RELATED"/>
    <property type="match status" value="1"/>
</dbReference>
<feature type="transmembrane region" description="Helical" evidence="7">
    <location>
        <begin position="138"/>
        <end position="156"/>
    </location>
</feature>
<feature type="transmembrane region" description="Helical" evidence="7">
    <location>
        <begin position="171"/>
        <end position="193"/>
    </location>
</feature>
<reference evidence="8" key="1">
    <citation type="submission" date="2022-07" db="EMBL/GenBank/DDBJ databases">
        <title>Phylogenomic reconstructions and comparative analyses of Kickxellomycotina fungi.</title>
        <authorList>
            <person name="Reynolds N.K."/>
            <person name="Stajich J.E."/>
            <person name="Barry K."/>
            <person name="Grigoriev I.V."/>
            <person name="Crous P."/>
            <person name="Smith M.E."/>
        </authorList>
    </citation>
    <scope>NUCLEOTIDE SEQUENCE</scope>
    <source>
        <strain evidence="8">IMI 214461</strain>
    </source>
</reference>
<dbReference type="Proteomes" id="UP001150907">
    <property type="component" value="Unassembled WGS sequence"/>
</dbReference>
<dbReference type="EMBL" id="JANBQF010000026">
    <property type="protein sequence ID" value="KAJ2007450.1"/>
    <property type="molecule type" value="Genomic_DNA"/>
</dbReference>
<feature type="transmembrane region" description="Helical" evidence="7">
    <location>
        <begin position="6"/>
        <end position="29"/>
    </location>
</feature>
<evidence type="ECO:0000256" key="3">
    <source>
        <dbReference type="ARBA" id="ARBA00022989"/>
    </source>
</evidence>
<keyword evidence="2 7" id="KW-0812">Transmembrane</keyword>
<feature type="transmembrane region" description="Helical" evidence="7">
    <location>
        <begin position="237"/>
        <end position="261"/>
    </location>
</feature>
<dbReference type="Gene3D" id="1.20.1280.290">
    <property type="match status" value="2"/>
</dbReference>
<dbReference type="OrthoDB" id="8048523at2759"/>
<sequence>MEVNELASSLFGYASIACWVIVLVPQIRLNHRRKSCDGVSLAFYLMWSLGDLFNLAGALMGGLILTAVLLPIYYIVTDCIVLWQFYIYRHGADPAANSNESSSLLAHAPLPSSSYSHNGCQEPLPKPAARRILRSRSIMLIFSLVLLAAMFVIHYVTTRPEWLEHIDKRRAAAQLCGYISAAVYLSAYVPQLIRNYKSKSTEGLSLLMFILVILANTTFCLSVLTSQKPTYEHFQMYASWLLGAAGTIVLELAVLYQFYLYRHSQQHLLGH</sequence>
<keyword evidence="9" id="KW-1185">Reference proteome</keyword>
<dbReference type="GO" id="GO:0034486">
    <property type="term" value="P:vacuolar transmembrane transport"/>
    <property type="evidence" value="ECO:0007669"/>
    <property type="project" value="UniProtKB-ARBA"/>
</dbReference>
<evidence type="ECO:0000256" key="2">
    <source>
        <dbReference type="ARBA" id="ARBA00022692"/>
    </source>
</evidence>
<evidence type="ECO:0000256" key="5">
    <source>
        <dbReference type="ARBA" id="ARBA00038039"/>
    </source>
</evidence>
<dbReference type="GO" id="GO:0098852">
    <property type="term" value="C:lytic vacuole membrane"/>
    <property type="evidence" value="ECO:0007669"/>
    <property type="project" value="UniProtKB-ARBA"/>
</dbReference>
<evidence type="ECO:0000256" key="7">
    <source>
        <dbReference type="SAM" id="Phobius"/>
    </source>
</evidence>
<evidence type="ECO:0000313" key="9">
    <source>
        <dbReference type="Proteomes" id="UP001150907"/>
    </source>
</evidence>
<organism evidence="8 9">
    <name type="scientific">Coemansia thaxteri</name>
    <dbReference type="NCBI Taxonomy" id="2663907"/>
    <lineage>
        <taxon>Eukaryota</taxon>
        <taxon>Fungi</taxon>
        <taxon>Fungi incertae sedis</taxon>
        <taxon>Zoopagomycota</taxon>
        <taxon>Kickxellomycotina</taxon>
        <taxon>Kickxellomycetes</taxon>
        <taxon>Kickxellales</taxon>
        <taxon>Kickxellaceae</taxon>
        <taxon>Coemansia</taxon>
    </lineage>
</organism>
<dbReference type="FunFam" id="1.20.1280.290:FF:000009">
    <property type="entry name" value="PQ loop repeat family protein"/>
    <property type="match status" value="1"/>
</dbReference>
<comment type="similarity">
    <text evidence="5">Belongs to the laat-1 family.</text>
</comment>
<feature type="transmembrane region" description="Helical" evidence="7">
    <location>
        <begin position="205"/>
        <end position="225"/>
    </location>
</feature>
<dbReference type="AlphaFoldDB" id="A0A9W8EH77"/>
<keyword evidence="3 7" id="KW-1133">Transmembrane helix</keyword>
<protein>
    <submittedName>
        <fullName evidence="8">Vacuolar membrane transporter for cationic amino acids</fullName>
    </submittedName>
</protein>
<keyword evidence="4 7" id="KW-0472">Membrane</keyword>
<proteinExistence type="inferred from homology"/>
<name>A0A9W8EH77_9FUNG</name>
<dbReference type="GO" id="GO:0015174">
    <property type="term" value="F:basic amino acid transmembrane transporter activity"/>
    <property type="evidence" value="ECO:0007669"/>
    <property type="project" value="UniProtKB-ARBA"/>
</dbReference>
<comment type="catalytic activity">
    <reaction evidence="6">
        <text>L-histidine(out) + L-arginine(in) = L-histidine(in) + L-arginine(out)</text>
        <dbReference type="Rhea" id="RHEA:71063"/>
        <dbReference type="ChEBI" id="CHEBI:32682"/>
        <dbReference type="ChEBI" id="CHEBI:57595"/>
    </reaction>
</comment>
<comment type="subcellular location">
    <subcellularLocation>
        <location evidence="1">Membrane</location>
        <topology evidence="1">Multi-pass membrane protein</topology>
    </subcellularLocation>
</comment>
<dbReference type="SMART" id="SM00679">
    <property type="entry name" value="CTNS"/>
    <property type="match status" value="2"/>
</dbReference>
<evidence type="ECO:0000256" key="1">
    <source>
        <dbReference type="ARBA" id="ARBA00004141"/>
    </source>
</evidence>
<dbReference type="PANTHER" id="PTHR16201:SF44">
    <property type="entry name" value="SEVEN TRANSMEMBRANE PROTEIN 1"/>
    <property type="match status" value="1"/>
</dbReference>
<dbReference type="InterPro" id="IPR006603">
    <property type="entry name" value="PQ-loop_rpt"/>
</dbReference>
<evidence type="ECO:0000256" key="4">
    <source>
        <dbReference type="ARBA" id="ARBA00023136"/>
    </source>
</evidence>
<dbReference type="Pfam" id="PF04193">
    <property type="entry name" value="PQ-loop"/>
    <property type="match status" value="2"/>
</dbReference>
<gene>
    <name evidence="8" type="primary">RTC2</name>
    <name evidence="8" type="ORF">H4R26_000775</name>
</gene>
<dbReference type="InterPro" id="IPR051415">
    <property type="entry name" value="LAAT-1"/>
</dbReference>